<accession>A0ABW1RFF8</accession>
<dbReference type="RefSeq" id="WP_225418854.1">
    <property type="nucleotide sequence ID" value="NZ_JBHSSL010000112.1"/>
</dbReference>
<feature type="compositionally biased region" description="Polar residues" evidence="1">
    <location>
        <begin position="471"/>
        <end position="484"/>
    </location>
</feature>
<feature type="chain" id="PRO_5047501185" evidence="2">
    <location>
        <begin position="30"/>
        <end position="484"/>
    </location>
</feature>
<comment type="caution">
    <text evidence="3">The sequence shown here is derived from an EMBL/GenBank/DDBJ whole genome shotgun (WGS) entry which is preliminary data.</text>
</comment>
<name>A0ABW1RFF8_9LACO</name>
<evidence type="ECO:0000313" key="3">
    <source>
        <dbReference type="EMBL" id="MFC6171503.1"/>
    </source>
</evidence>
<sequence>MRTRMWRRWLNLFALVSLVVGIVGSSVQAATTVAQPELTLSGVSDLEVASSNELMLTAVNVPAETQITLTLPAGLTTDVAALNQRNNTSSEQFSARLEATDLLITTHAATTLKLAIPITAVTAGNYQLQATAGTLQSNFQAITTTETTPEASESTASSESTEATESAESTADATLQQEEATSETEANSTVVVDEDSTSTPSTPDLDSSLETAATTRATFFLRADQATGTSDIATSFYYGGDFTLSGTLNDTLKEKLTFVLVAYAHSGPGSVLQNRTLGTFNAILGDNQPWKYVVPDSYFPDPSTAMAGALYSFRIEARRTSGEMVSSSFKLAYIQGTIGITAPSQINFGNNLDVKATNAVTYMGRIPTGDKPLAVEDTRVFPAGVKINGWKLTASLTKQMTGETTGTVLTDSLHYLNNGTDYTLSSAASPVASLTTATPGKTTNLSDKWDAQNGLAFEPKPGQPKAEKYSGTVTWNLQETPPNS</sequence>
<feature type="region of interest" description="Disordered" evidence="1">
    <location>
        <begin position="436"/>
        <end position="484"/>
    </location>
</feature>
<reference evidence="4" key="1">
    <citation type="journal article" date="2019" name="Int. J. Syst. Evol. Microbiol.">
        <title>The Global Catalogue of Microorganisms (GCM) 10K type strain sequencing project: providing services to taxonomists for standard genome sequencing and annotation.</title>
        <authorList>
            <consortium name="The Broad Institute Genomics Platform"/>
            <consortium name="The Broad Institute Genome Sequencing Center for Infectious Disease"/>
            <person name="Wu L."/>
            <person name="Ma J."/>
        </authorList>
    </citation>
    <scope>NUCLEOTIDE SEQUENCE [LARGE SCALE GENOMIC DNA]</scope>
    <source>
        <strain evidence="4">CCM 8904</strain>
    </source>
</reference>
<feature type="region of interest" description="Disordered" evidence="1">
    <location>
        <begin position="145"/>
        <end position="209"/>
    </location>
</feature>
<keyword evidence="2" id="KW-0732">Signal</keyword>
<evidence type="ECO:0000256" key="2">
    <source>
        <dbReference type="SAM" id="SignalP"/>
    </source>
</evidence>
<protein>
    <submittedName>
        <fullName evidence="3">Cell surface protein</fullName>
    </submittedName>
</protein>
<proteinExistence type="predicted"/>
<organism evidence="3 4">
    <name type="scientific">Loigolactobacillus jiayinensis</name>
    <dbReference type="NCBI Taxonomy" id="2486016"/>
    <lineage>
        <taxon>Bacteria</taxon>
        <taxon>Bacillati</taxon>
        <taxon>Bacillota</taxon>
        <taxon>Bacilli</taxon>
        <taxon>Lactobacillales</taxon>
        <taxon>Lactobacillaceae</taxon>
        <taxon>Loigolactobacillus</taxon>
    </lineage>
</organism>
<gene>
    <name evidence="3" type="ORF">ACFQGP_13165</name>
</gene>
<feature type="signal peptide" evidence="2">
    <location>
        <begin position="1"/>
        <end position="29"/>
    </location>
</feature>
<evidence type="ECO:0000256" key="1">
    <source>
        <dbReference type="SAM" id="MobiDB-lite"/>
    </source>
</evidence>
<dbReference type="Proteomes" id="UP001596289">
    <property type="component" value="Unassembled WGS sequence"/>
</dbReference>
<dbReference type="EMBL" id="JBHSSL010000112">
    <property type="protein sequence ID" value="MFC6171503.1"/>
    <property type="molecule type" value="Genomic_DNA"/>
</dbReference>
<feature type="compositionally biased region" description="Polar residues" evidence="1">
    <location>
        <begin position="436"/>
        <end position="446"/>
    </location>
</feature>
<keyword evidence="4" id="KW-1185">Reference proteome</keyword>
<evidence type="ECO:0000313" key="4">
    <source>
        <dbReference type="Proteomes" id="UP001596289"/>
    </source>
</evidence>